<dbReference type="HOGENOM" id="CLU_003927_0_0_3"/>
<dbReference type="GO" id="GO:0051537">
    <property type="term" value="F:2 iron, 2 sulfur cluster binding"/>
    <property type="evidence" value="ECO:0007669"/>
    <property type="project" value="UniProtKB-KW"/>
</dbReference>
<keyword evidence="6" id="KW-0812">Transmembrane</keyword>
<proteinExistence type="predicted"/>
<evidence type="ECO:0000313" key="9">
    <source>
        <dbReference type="Proteomes" id="UP000003835"/>
    </source>
</evidence>
<accession>B4VSS3</accession>
<dbReference type="PANTHER" id="PTHR21266">
    <property type="entry name" value="IRON-SULFUR DOMAIN CONTAINING PROTEIN"/>
    <property type="match status" value="1"/>
</dbReference>
<feature type="domain" description="Rieske" evidence="7">
    <location>
        <begin position="32"/>
        <end position="136"/>
    </location>
</feature>
<dbReference type="InterPro" id="IPR050584">
    <property type="entry name" value="Cholesterol_7-desaturase"/>
</dbReference>
<dbReference type="Proteomes" id="UP000003835">
    <property type="component" value="Unassembled WGS sequence"/>
</dbReference>
<dbReference type="Pfam" id="PF00355">
    <property type="entry name" value="Rieske"/>
    <property type="match status" value="1"/>
</dbReference>
<evidence type="ECO:0000259" key="7">
    <source>
        <dbReference type="PROSITE" id="PS51296"/>
    </source>
</evidence>
<dbReference type="PROSITE" id="PS51296">
    <property type="entry name" value="RIESKE"/>
    <property type="match status" value="1"/>
</dbReference>
<feature type="transmembrane region" description="Helical" evidence="6">
    <location>
        <begin position="395"/>
        <end position="412"/>
    </location>
</feature>
<reference evidence="8 9" key="1">
    <citation type="submission" date="2008-07" db="EMBL/GenBank/DDBJ databases">
        <authorList>
            <person name="Tandeau de Marsac N."/>
            <person name="Ferriera S."/>
            <person name="Johnson J."/>
            <person name="Kravitz S."/>
            <person name="Beeson K."/>
            <person name="Sutton G."/>
            <person name="Rogers Y.-H."/>
            <person name="Friedman R."/>
            <person name="Frazier M."/>
            <person name="Venter J.C."/>
        </authorList>
    </citation>
    <scope>NUCLEOTIDE SEQUENCE [LARGE SCALE GENOMIC DNA]</scope>
    <source>
        <strain evidence="8 9">PCC 7420</strain>
    </source>
</reference>
<keyword evidence="5" id="KW-0411">Iron-sulfur</keyword>
<name>B4VSS3_9CYAN</name>
<dbReference type="eggNOG" id="COG4638">
    <property type="taxonomic scope" value="Bacteria"/>
</dbReference>
<evidence type="ECO:0000313" key="8">
    <source>
        <dbReference type="EMBL" id="EDX74893.1"/>
    </source>
</evidence>
<evidence type="ECO:0000256" key="5">
    <source>
        <dbReference type="ARBA" id="ARBA00023014"/>
    </source>
</evidence>
<dbReference type="GO" id="GO:0010277">
    <property type="term" value="F:chlorophyllide a oxygenase activity"/>
    <property type="evidence" value="ECO:0007669"/>
    <property type="project" value="InterPro"/>
</dbReference>
<keyword evidence="9" id="KW-1185">Reference proteome</keyword>
<protein>
    <submittedName>
        <fullName evidence="8">Pheophorbide a oxygenase family</fullName>
    </submittedName>
</protein>
<dbReference type="GO" id="GO:0016705">
    <property type="term" value="F:oxidoreductase activity, acting on paired donors, with incorporation or reduction of molecular oxygen"/>
    <property type="evidence" value="ECO:0007669"/>
    <property type="project" value="UniProtKB-ARBA"/>
</dbReference>
<keyword evidence="1" id="KW-0001">2Fe-2S</keyword>
<dbReference type="SUPFAM" id="SSF50022">
    <property type="entry name" value="ISP domain"/>
    <property type="match status" value="1"/>
</dbReference>
<dbReference type="Gene3D" id="3.90.380.10">
    <property type="entry name" value="Naphthalene 1,2-dioxygenase Alpha Subunit, Chain A, domain 1"/>
    <property type="match status" value="1"/>
</dbReference>
<dbReference type="PANTHER" id="PTHR21266:SF29">
    <property type="entry name" value="PROTEIN TIC 55, CHLOROPLASTIC"/>
    <property type="match status" value="1"/>
</dbReference>
<organism evidence="8 9">
    <name type="scientific">Coleofasciculus chthonoplastes PCC 7420</name>
    <dbReference type="NCBI Taxonomy" id="118168"/>
    <lineage>
        <taxon>Bacteria</taxon>
        <taxon>Bacillati</taxon>
        <taxon>Cyanobacteriota</taxon>
        <taxon>Cyanophyceae</taxon>
        <taxon>Coleofasciculales</taxon>
        <taxon>Coleofasciculaceae</taxon>
        <taxon>Coleofasciculus</taxon>
    </lineage>
</organism>
<gene>
    <name evidence="8" type="ORF">MC7420_767</name>
</gene>
<dbReference type="OrthoDB" id="477744at2"/>
<dbReference type="GO" id="GO:0046872">
    <property type="term" value="F:metal ion binding"/>
    <property type="evidence" value="ECO:0007669"/>
    <property type="project" value="UniProtKB-KW"/>
</dbReference>
<dbReference type="Pfam" id="PF08417">
    <property type="entry name" value="PaO"/>
    <property type="match status" value="1"/>
</dbReference>
<dbReference type="GO" id="GO:0005737">
    <property type="term" value="C:cytoplasm"/>
    <property type="evidence" value="ECO:0007669"/>
    <property type="project" value="TreeGrafter"/>
</dbReference>
<dbReference type="AlphaFoldDB" id="B4VSS3"/>
<sequence>MTVAPHKPDSAQSTNPLSEPELESEFNWRNCWYPICFRQDFAKDRPYGFSLYDEPFVIFKHQEELICLTDRCPHRAAKLSDGQLIDGKLECLYHGWQFGHEGQCLHIPQLSADGTIPVNANVRSHKVVERQGLIWIWPGAAELADEQAIPTIPQLDQPGFVHSDKLTEVPCDISYVLEHMLDPAHIHITHHGNQGDRAKAQPLEMEILESSVNGFRGQSRNTREPNSTWIKFDFIAPSLAHFYFSIPDKDWFFGQAFYLFPLSKGKCRILSRTYRNFVTQPVKLMPRWWTHLKQNKILAQDISILLGQQHEVERLGEPVKQVYSPIPTCDTFAMEYRKWLDRVGASLPYYRGYLTSKDRENEPEGQLNKMSVKPLFWHTELCHSCNRAYQISQRVEQLGVGVAIVFAALAILADDSGLQIGAVLLAVAVVIVAVVANKIKHRLKAYSVG</sequence>
<evidence type="ECO:0000256" key="1">
    <source>
        <dbReference type="ARBA" id="ARBA00022714"/>
    </source>
</evidence>
<evidence type="ECO:0000256" key="3">
    <source>
        <dbReference type="ARBA" id="ARBA00022946"/>
    </source>
</evidence>
<feature type="transmembrane region" description="Helical" evidence="6">
    <location>
        <begin position="418"/>
        <end position="436"/>
    </location>
</feature>
<dbReference type="RefSeq" id="WP_006101713.1">
    <property type="nucleotide sequence ID" value="NZ_DS989851.1"/>
</dbReference>
<dbReference type="STRING" id="118168.MC7420_767"/>
<dbReference type="InterPro" id="IPR013626">
    <property type="entry name" value="PaO"/>
</dbReference>
<dbReference type="EMBL" id="DS989851">
    <property type="protein sequence ID" value="EDX74893.1"/>
    <property type="molecule type" value="Genomic_DNA"/>
</dbReference>
<keyword evidence="6" id="KW-0472">Membrane</keyword>
<dbReference type="SUPFAM" id="SSF55961">
    <property type="entry name" value="Bet v1-like"/>
    <property type="match status" value="1"/>
</dbReference>
<keyword evidence="3" id="KW-0809">Transit peptide</keyword>
<evidence type="ECO:0000256" key="6">
    <source>
        <dbReference type="SAM" id="Phobius"/>
    </source>
</evidence>
<dbReference type="InterPro" id="IPR017941">
    <property type="entry name" value="Rieske_2Fe-2S"/>
</dbReference>
<dbReference type="InterPro" id="IPR036922">
    <property type="entry name" value="Rieske_2Fe-2S_sf"/>
</dbReference>
<evidence type="ECO:0000256" key="2">
    <source>
        <dbReference type="ARBA" id="ARBA00022723"/>
    </source>
</evidence>
<evidence type="ECO:0000256" key="4">
    <source>
        <dbReference type="ARBA" id="ARBA00023004"/>
    </source>
</evidence>
<dbReference type="Gene3D" id="2.102.10.10">
    <property type="entry name" value="Rieske [2Fe-2S] iron-sulphur domain"/>
    <property type="match status" value="1"/>
</dbReference>
<keyword evidence="2" id="KW-0479">Metal-binding</keyword>
<keyword evidence="4" id="KW-0408">Iron</keyword>
<keyword evidence="6" id="KW-1133">Transmembrane helix</keyword>